<dbReference type="InterPro" id="IPR023346">
    <property type="entry name" value="Lysozyme-like_dom_sf"/>
</dbReference>
<dbReference type="PANTHER" id="PTHR34408">
    <property type="entry name" value="FAMILY PROTEIN, PUTATIVE-RELATED"/>
    <property type="match status" value="1"/>
</dbReference>
<feature type="domain" description="SH3b" evidence="8">
    <location>
        <begin position="184"/>
        <end position="250"/>
    </location>
</feature>
<feature type="domain" description="SH3b" evidence="8">
    <location>
        <begin position="905"/>
        <end position="973"/>
    </location>
</feature>
<protein>
    <recommendedName>
        <fullName evidence="4">Lysozyme</fullName>
        <ecNumber evidence="4">3.2.1.17</ecNumber>
    </recommendedName>
</protein>
<dbReference type="RefSeq" id="WP_235322928.1">
    <property type="nucleotide sequence ID" value="NZ_JAFBIT010000001.1"/>
</dbReference>
<dbReference type="SUPFAM" id="SSF49373">
    <property type="entry name" value="Invasin/intimin cell-adhesion fragments"/>
    <property type="match status" value="1"/>
</dbReference>
<dbReference type="SMART" id="SM00287">
    <property type="entry name" value="SH3b"/>
    <property type="match status" value="8"/>
</dbReference>
<keyword evidence="6" id="KW-0732">Signal</keyword>
<feature type="domain" description="SH3b" evidence="8">
    <location>
        <begin position="428"/>
        <end position="495"/>
    </location>
</feature>
<dbReference type="InterPro" id="IPR052354">
    <property type="entry name" value="Cell_Wall_Dynamics_Protein"/>
</dbReference>
<organism evidence="9 10">
    <name type="scientific">Anaeromassilibacillus senegalensis</name>
    <dbReference type="NCBI Taxonomy" id="1673717"/>
    <lineage>
        <taxon>Bacteria</taxon>
        <taxon>Bacillati</taxon>
        <taxon>Bacillota</taxon>
        <taxon>Clostridia</taxon>
        <taxon>Eubacteriales</taxon>
        <taxon>Acutalibacteraceae</taxon>
        <taxon>Anaeromassilibacillus</taxon>
    </lineage>
</organism>
<evidence type="ECO:0000256" key="4">
    <source>
        <dbReference type="RuleBase" id="RU003788"/>
    </source>
</evidence>
<dbReference type="CDD" id="cd00174">
    <property type="entry name" value="SH3"/>
    <property type="match status" value="1"/>
</dbReference>
<comment type="catalytic activity">
    <reaction evidence="4">
        <text>Hydrolysis of (1-&gt;4)-beta-linkages between N-acetylmuramic acid and N-acetyl-D-glucosamine residues in a peptidoglycan and between N-acetyl-D-glucosamine residues in chitodextrins.</text>
        <dbReference type="EC" id="3.2.1.17"/>
    </reaction>
</comment>
<evidence type="ECO:0000256" key="2">
    <source>
        <dbReference type="ARBA" id="ARBA00022529"/>
    </source>
</evidence>
<dbReference type="PROSITE" id="PS51781">
    <property type="entry name" value="SH3B"/>
    <property type="match status" value="8"/>
</dbReference>
<keyword evidence="4" id="KW-0378">Hydrolase</keyword>
<dbReference type="InterPro" id="IPR003646">
    <property type="entry name" value="SH3-like_bac-type"/>
</dbReference>
<keyword evidence="4" id="KW-0326">Glycosidase</keyword>
<dbReference type="PANTHER" id="PTHR34408:SF1">
    <property type="entry name" value="GLYCOSYL HYDROLASE FAMILY 19 DOMAIN-CONTAINING PROTEIN HI_1415"/>
    <property type="match status" value="1"/>
</dbReference>
<dbReference type="PROSITE" id="PS50002">
    <property type="entry name" value="SH3"/>
    <property type="match status" value="1"/>
</dbReference>
<evidence type="ECO:0000256" key="1">
    <source>
        <dbReference type="ARBA" id="ARBA00022443"/>
    </source>
</evidence>
<feature type="region of interest" description="Disordered" evidence="5">
    <location>
        <begin position="498"/>
        <end position="523"/>
    </location>
</feature>
<dbReference type="Gene3D" id="2.60.40.1080">
    <property type="match status" value="1"/>
</dbReference>
<comment type="similarity">
    <text evidence="4">Belongs to the glycosyl hydrolase 24 family.</text>
</comment>
<proteinExistence type="inferred from homology"/>
<feature type="chain" id="PRO_5046427186" description="Lysozyme" evidence="6">
    <location>
        <begin position="33"/>
        <end position="1048"/>
    </location>
</feature>
<keyword evidence="1" id="KW-0728">SH3 domain</keyword>
<feature type="domain" description="SH3b" evidence="8">
    <location>
        <begin position="33"/>
        <end position="97"/>
    </location>
</feature>
<accession>A0ABS9CL86</accession>
<dbReference type="SUPFAM" id="SSF53955">
    <property type="entry name" value="Lysozyme-like"/>
    <property type="match status" value="1"/>
</dbReference>
<dbReference type="PROSITE" id="PS51257">
    <property type="entry name" value="PROKAR_LIPOPROTEIN"/>
    <property type="match status" value="1"/>
</dbReference>
<evidence type="ECO:0000259" key="8">
    <source>
        <dbReference type="PROSITE" id="PS51781"/>
    </source>
</evidence>
<dbReference type="EC" id="3.2.1.17" evidence="4"/>
<feature type="domain" description="SH3" evidence="7">
    <location>
        <begin position="520"/>
        <end position="586"/>
    </location>
</feature>
<comment type="caution">
    <text evidence="9">The sequence shown here is derived from an EMBL/GenBank/DDBJ whole genome shotgun (WGS) entry which is preliminary data.</text>
</comment>
<dbReference type="InterPro" id="IPR023347">
    <property type="entry name" value="Lysozyme_dom_sf"/>
</dbReference>
<dbReference type="EMBL" id="JAFBIT010000001">
    <property type="protein sequence ID" value="MCF2651905.1"/>
    <property type="molecule type" value="Genomic_DNA"/>
</dbReference>
<gene>
    <name evidence="9" type="ORF">JQM67_04765</name>
</gene>
<dbReference type="SUPFAM" id="SSF50044">
    <property type="entry name" value="SH3-domain"/>
    <property type="match status" value="4"/>
</dbReference>
<sequence>MKHPLRKTAKKALVLLLSLTLLLAACPFAVSAEETAAKTTEYVHLRSGPGTSYSSKGVLASGTSVTVTDTSNAEWYAVKTSGGSTGYVYSKYLQLAVSGSSASGTTTEYVHLRSGPGTSYSSKGVIASGTKLTITDTSNSAWYAVKLANGTTGYMYAQYVKLDGTAAEATAKPSATAAPTQAPSGSSVSGTTTEYVHLRSGPGTSYSSKGVIASGTQVTVTDTSNSSWYAVKLANGTTGYMYSAYVKLSSSASTPAPTSAPSGSVSAQTTEYVNLRSGPGTSYSSKGVIASGTHVTVTDRSNSAWYAVKTASGTTGYIYSIYLKILSGNTATTTPKPTATPTSAPSGTMQAKTTAGVNLRRGAGTSYGIIKVVPENTTVTVTDTSNSQWYKVKLSDGKEGYLFSEYLKITSGSTASANPTATPTPTPAANGKVQAQTTTDINLRKGPGTTYSVIKVVDASVTVTVTEATNSQWYKVKLSDGTEGYFAAQYLRIISGDINSVKPSDPDDGEEEEGGSNTPSTGEYVRTTVGLNLRKGPGTDTSVLMVLDSGTVLEVLDRNTTGWVHVRTSAGKEGYVSAEYVTAYDPSAGSASLSASTAKIPQYKSIYLEATVSGTVVWSSSNTSVATVKANAHNQVFVYGAAPGTAKIVGKTVNGKELASCTVTVTEPEAIRFAYTTPNVIAAGSSFDLVAVTDPQKTAVKFEIQGVGTYETSSYTAESQDSNDVRVFSASASVSMPGTYMVRAYSSSGSGYGSSYREFTILVVSATDAVSVSNESRRISDSMLENIASYEGYVPSVSPDTLAGNIPTVGYGYVVGKNGTFYNDLTRTEAKAMLADTINRGSYTTEVNRFISGNGLLMSQCQFDALVSFSYNVGASFWNGTTKCYVRTVILNAVVPPEDLSASNPYGGKVTADSLTVYSDHSASSSTVTTLSVDTSVNILEFYRDAQMKHTWYKVSANGKTGWVRAGDVSFTNTAGLTRDLNYVDAYTFGSNLLDWHVAGGNCYAGLYYRRLAEAKVFSYANYAEASPSSANYKKNTYGYEIPNCSFR</sequence>
<evidence type="ECO:0000256" key="6">
    <source>
        <dbReference type="SAM" id="SignalP"/>
    </source>
</evidence>
<dbReference type="Pfam" id="PF08239">
    <property type="entry name" value="SH3_3"/>
    <property type="match status" value="8"/>
</dbReference>
<dbReference type="Proteomes" id="UP001299220">
    <property type="component" value="Unassembled WGS sequence"/>
</dbReference>
<keyword evidence="2 4" id="KW-0929">Antimicrobial</keyword>
<dbReference type="Gene3D" id="2.30.30.40">
    <property type="entry name" value="SH3 Domains"/>
    <property type="match status" value="8"/>
</dbReference>
<name>A0ABS9CL86_9FIRM</name>
<evidence type="ECO:0000313" key="9">
    <source>
        <dbReference type="EMBL" id="MCF2651905.1"/>
    </source>
</evidence>
<reference evidence="9 10" key="1">
    <citation type="submission" date="2020-12" db="EMBL/GenBank/DDBJ databases">
        <title>Whole genome sequences of gut porcine anaerobes.</title>
        <authorList>
            <person name="Kubasova T."/>
            <person name="Jahodarova E."/>
            <person name="Rychlik I."/>
        </authorList>
    </citation>
    <scope>NUCLEOTIDE SEQUENCE [LARGE SCALE GENOMIC DNA]</scope>
    <source>
        <strain evidence="9 10">An867</strain>
    </source>
</reference>
<evidence type="ECO:0000256" key="3">
    <source>
        <dbReference type="ARBA" id="ARBA00022638"/>
    </source>
</evidence>
<feature type="domain" description="SH3b" evidence="8">
    <location>
        <begin position="99"/>
        <end position="164"/>
    </location>
</feature>
<dbReference type="InterPro" id="IPR036028">
    <property type="entry name" value="SH3-like_dom_sf"/>
</dbReference>
<evidence type="ECO:0000259" key="7">
    <source>
        <dbReference type="PROSITE" id="PS50002"/>
    </source>
</evidence>
<dbReference type="InterPro" id="IPR002196">
    <property type="entry name" value="Glyco_hydro_24"/>
</dbReference>
<feature type="domain" description="SH3b" evidence="8">
    <location>
        <begin position="260"/>
        <end position="327"/>
    </location>
</feature>
<dbReference type="Gene3D" id="1.10.530.40">
    <property type="match status" value="1"/>
</dbReference>
<feature type="domain" description="SH3b" evidence="8">
    <location>
        <begin position="520"/>
        <end position="585"/>
    </location>
</feature>
<feature type="signal peptide" evidence="6">
    <location>
        <begin position="1"/>
        <end position="32"/>
    </location>
</feature>
<keyword evidence="10" id="KW-1185">Reference proteome</keyword>
<feature type="domain" description="SH3b" evidence="8">
    <location>
        <begin position="347"/>
        <end position="411"/>
    </location>
</feature>
<dbReference type="InterPro" id="IPR001452">
    <property type="entry name" value="SH3_domain"/>
</dbReference>
<evidence type="ECO:0000313" key="10">
    <source>
        <dbReference type="Proteomes" id="UP001299220"/>
    </source>
</evidence>
<dbReference type="Pfam" id="PF00959">
    <property type="entry name" value="Phage_lysozyme"/>
    <property type="match status" value="1"/>
</dbReference>
<keyword evidence="3 4" id="KW-0081">Bacteriolytic enzyme</keyword>
<dbReference type="InterPro" id="IPR008964">
    <property type="entry name" value="Invasin/intimin_cell_adhesion"/>
</dbReference>
<evidence type="ECO:0000256" key="5">
    <source>
        <dbReference type="SAM" id="MobiDB-lite"/>
    </source>
</evidence>